<dbReference type="Proteomes" id="UP000187209">
    <property type="component" value="Unassembled WGS sequence"/>
</dbReference>
<proteinExistence type="predicted"/>
<evidence type="ECO:0000313" key="3">
    <source>
        <dbReference type="Proteomes" id="UP000187209"/>
    </source>
</evidence>
<keyword evidence="3" id="KW-1185">Reference proteome</keyword>
<accession>A0A1R2CR10</accession>
<organism evidence="2 3">
    <name type="scientific">Stentor coeruleus</name>
    <dbReference type="NCBI Taxonomy" id="5963"/>
    <lineage>
        <taxon>Eukaryota</taxon>
        <taxon>Sar</taxon>
        <taxon>Alveolata</taxon>
        <taxon>Ciliophora</taxon>
        <taxon>Postciliodesmatophora</taxon>
        <taxon>Heterotrichea</taxon>
        <taxon>Heterotrichida</taxon>
        <taxon>Stentoridae</taxon>
        <taxon>Stentor</taxon>
    </lineage>
</organism>
<evidence type="ECO:0000256" key="1">
    <source>
        <dbReference type="SAM" id="MobiDB-lite"/>
    </source>
</evidence>
<dbReference type="AlphaFoldDB" id="A0A1R2CR10"/>
<sequence>MNETTTIKNPSYQYNTNSPSLCNSPSAKLKKPNGDTSIITKEDQLYLIPSSQYQTSPTKDLIQDPPLEPTDISLEPEIQIHQRNSTTIINDISQSYTFIPAIKKTKKILFDNSFLSYSSSMSLESNNQSFHENSENSFSDSIMSSTMDPKCLIQKSNLYQDHMSSYMNISNNSLGEKKLHKTISNDRNMKMNLRHRNSLFQSVTAFCSKCCKNTNTEVIENIYVGTFWEKLFCNFCYSDSKLREFSHICQNCESPVFQIKLRVE</sequence>
<evidence type="ECO:0000313" key="2">
    <source>
        <dbReference type="EMBL" id="OMJ91442.1"/>
    </source>
</evidence>
<protein>
    <submittedName>
        <fullName evidence="2">Uncharacterized protein</fullName>
    </submittedName>
</protein>
<name>A0A1R2CR10_9CILI</name>
<gene>
    <name evidence="2" type="ORF">SteCoe_6022</name>
</gene>
<feature type="region of interest" description="Disordered" evidence="1">
    <location>
        <begin position="1"/>
        <end position="29"/>
    </location>
</feature>
<comment type="caution">
    <text evidence="2">The sequence shown here is derived from an EMBL/GenBank/DDBJ whole genome shotgun (WGS) entry which is preliminary data.</text>
</comment>
<feature type="compositionally biased region" description="Polar residues" evidence="1">
    <location>
        <begin position="1"/>
        <end position="26"/>
    </location>
</feature>
<reference evidence="2 3" key="1">
    <citation type="submission" date="2016-11" db="EMBL/GenBank/DDBJ databases">
        <title>The macronuclear genome of Stentor coeruleus: a giant cell with tiny introns.</title>
        <authorList>
            <person name="Slabodnick M."/>
            <person name="Ruby J.G."/>
            <person name="Reiff S.B."/>
            <person name="Swart E.C."/>
            <person name="Gosai S."/>
            <person name="Prabakaran S."/>
            <person name="Witkowska E."/>
            <person name="Larue G.E."/>
            <person name="Fisher S."/>
            <person name="Freeman R.M."/>
            <person name="Gunawardena J."/>
            <person name="Chu W."/>
            <person name="Stover N.A."/>
            <person name="Gregory B.D."/>
            <person name="Nowacki M."/>
            <person name="Derisi J."/>
            <person name="Roy S.W."/>
            <person name="Marshall W.F."/>
            <person name="Sood P."/>
        </authorList>
    </citation>
    <scope>NUCLEOTIDE SEQUENCE [LARGE SCALE GENOMIC DNA]</scope>
    <source>
        <strain evidence="2">WM001</strain>
    </source>
</reference>
<dbReference type="EMBL" id="MPUH01000081">
    <property type="protein sequence ID" value="OMJ91442.1"/>
    <property type="molecule type" value="Genomic_DNA"/>
</dbReference>